<reference evidence="12" key="1">
    <citation type="submission" date="2021-04" db="EMBL/GenBank/DDBJ databases">
        <title>Genomic sequence of Actinosynnema pretiosum subsp. pretiosum ATCC 31280 (C-14919).</title>
        <authorList>
            <person name="Bai L."/>
            <person name="Wang X."/>
            <person name="Xiao Y."/>
        </authorList>
    </citation>
    <scope>NUCLEOTIDE SEQUENCE</scope>
    <source>
        <strain evidence="12">ATCC 31280</strain>
    </source>
</reference>
<feature type="transmembrane region" description="Helical" evidence="10">
    <location>
        <begin position="149"/>
        <end position="168"/>
    </location>
</feature>
<dbReference type="CDD" id="cd16917">
    <property type="entry name" value="HATPase_UhpB-NarQ-NarX-like"/>
    <property type="match status" value="1"/>
</dbReference>
<feature type="transmembrane region" description="Helical" evidence="10">
    <location>
        <begin position="12"/>
        <end position="34"/>
    </location>
</feature>
<dbReference type="InterPro" id="IPR050482">
    <property type="entry name" value="Sensor_HK_TwoCompSys"/>
</dbReference>
<evidence type="ECO:0000256" key="2">
    <source>
        <dbReference type="ARBA" id="ARBA00012438"/>
    </source>
</evidence>
<dbReference type="SUPFAM" id="SSF55874">
    <property type="entry name" value="ATPase domain of HSP90 chaperone/DNA topoisomerase II/histidine kinase"/>
    <property type="match status" value="1"/>
</dbReference>
<evidence type="ECO:0000256" key="10">
    <source>
        <dbReference type="SAM" id="Phobius"/>
    </source>
</evidence>
<dbReference type="GO" id="GO:0046983">
    <property type="term" value="F:protein dimerization activity"/>
    <property type="evidence" value="ECO:0007669"/>
    <property type="project" value="InterPro"/>
</dbReference>
<dbReference type="InterPro" id="IPR011712">
    <property type="entry name" value="Sig_transdc_His_kin_sub3_dim/P"/>
</dbReference>
<dbReference type="Gene3D" id="3.30.565.10">
    <property type="entry name" value="Histidine kinase-like ATPase, C-terminal domain"/>
    <property type="match status" value="1"/>
</dbReference>
<keyword evidence="7" id="KW-0067">ATP-binding</keyword>
<evidence type="ECO:0000256" key="8">
    <source>
        <dbReference type="ARBA" id="ARBA00023012"/>
    </source>
</evidence>
<evidence type="ECO:0000256" key="5">
    <source>
        <dbReference type="ARBA" id="ARBA00022741"/>
    </source>
</evidence>
<dbReference type="EC" id="2.7.13.3" evidence="2"/>
<dbReference type="EMBL" id="CP073249">
    <property type="protein sequence ID" value="QUF04595.1"/>
    <property type="molecule type" value="Genomic_DNA"/>
</dbReference>
<evidence type="ECO:0000313" key="13">
    <source>
        <dbReference type="Proteomes" id="UP000677152"/>
    </source>
</evidence>
<organism evidence="12 13">
    <name type="scientific">Actinosynnema pretiosum subsp. pretiosum</name>
    <dbReference type="NCBI Taxonomy" id="103721"/>
    <lineage>
        <taxon>Bacteria</taxon>
        <taxon>Bacillati</taxon>
        <taxon>Actinomycetota</taxon>
        <taxon>Actinomycetes</taxon>
        <taxon>Pseudonocardiales</taxon>
        <taxon>Pseudonocardiaceae</taxon>
        <taxon>Actinosynnema</taxon>
    </lineage>
</organism>
<dbReference type="GO" id="GO:0000155">
    <property type="term" value="F:phosphorelay sensor kinase activity"/>
    <property type="evidence" value="ECO:0007669"/>
    <property type="project" value="InterPro"/>
</dbReference>
<keyword evidence="10" id="KW-0472">Membrane</keyword>
<keyword evidence="5" id="KW-0547">Nucleotide-binding</keyword>
<evidence type="ECO:0000259" key="11">
    <source>
        <dbReference type="SMART" id="SM00387"/>
    </source>
</evidence>
<evidence type="ECO:0000256" key="7">
    <source>
        <dbReference type="ARBA" id="ARBA00022840"/>
    </source>
</evidence>
<accession>A0AA45L7I0</accession>
<evidence type="ECO:0000256" key="6">
    <source>
        <dbReference type="ARBA" id="ARBA00022777"/>
    </source>
</evidence>
<keyword evidence="3" id="KW-0597">Phosphoprotein</keyword>
<dbReference type="Pfam" id="PF02518">
    <property type="entry name" value="HATPase_c"/>
    <property type="match status" value="1"/>
</dbReference>
<dbReference type="InterPro" id="IPR036890">
    <property type="entry name" value="HATPase_C_sf"/>
</dbReference>
<keyword evidence="6 12" id="KW-0418">Kinase</keyword>
<dbReference type="AlphaFoldDB" id="A0AA45L7I0"/>
<dbReference type="PANTHER" id="PTHR24421:SF10">
    <property type="entry name" value="NITRATE_NITRITE SENSOR PROTEIN NARQ"/>
    <property type="match status" value="1"/>
</dbReference>
<keyword evidence="10" id="KW-0812">Transmembrane</keyword>
<keyword evidence="10" id="KW-1133">Transmembrane helix</keyword>
<dbReference type="GO" id="GO:0005524">
    <property type="term" value="F:ATP binding"/>
    <property type="evidence" value="ECO:0007669"/>
    <property type="project" value="UniProtKB-KW"/>
</dbReference>
<keyword evidence="8" id="KW-0902">Two-component regulatory system</keyword>
<feature type="domain" description="Histidine kinase/HSP90-like ATPase" evidence="11">
    <location>
        <begin position="287"/>
        <end position="377"/>
    </location>
</feature>
<dbReference type="PANTHER" id="PTHR24421">
    <property type="entry name" value="NITRATE/NITRITE SENSOR PROTEIN NARX-RELATED"/>
    <property type="match status" value="1"/>
</dbReference>
<evidence type="ECO:0000256" key="4">
    <source>
        <dbReference type="ARBA" id="ARBA00022679"/>
    </source>
</evidence>
<proteinExistence type="predicted"/>
<evidence type="ECO:0000256" key="3">
    <source>
        <dbReference type="ARBA" id="ARBA00022553"/>
    </source>
</evidence>
<comment type="catalytic activity">
    <reaction evidence="1">
        <text>ATP + protein L-histidine = ADP + protein N-phospho-L-histidine.</text>
        <dbReference type="EC" id="2.7.13.3"/>
    </reaction>
</comment>
<feature type="region of interest" description="Disordered" evidence="9">
    <location>
        <begin position="357"/>
        <end position="381"/>
    </location>
</feature>
<gene>
    <name evidence="12" type="ORF">KCV87_00115</name>
</gene>
<dbReference type="InterPro" id="IPR003594">
    <property type="entry name" value="HATPase_dom"/>
</dbReference>
<name>A0AA45L7I0_9PSEU</name>
<evidence type="ECO:0000256" key="1">
    <source>
        <dbReference type="ARBA" id="ARBA00000085"/>
    </source>
</evidence>
<dbReference type="Pfam" id="PF07730">
    <property type="entry name" value="HisKA_3"/>
    <property type="match status" value="1"/>
</dbReference>
<dbReference type="SMART" id="SM00387">
    <property type="entry name" value="HATPase_c"/>
    <property type="match status" value="1"/>
</dbReference>
<dbReference type="GO" id="GO:0016020">
    <property type="term" value="C:membrane"/>
    <property type="evidence" value="ECO:0007669"/>
    <property type="project" value="InterPro"/>
</dbReference>
<feature type="transmembrane region" description="Helical" evidence="10">
    <location>
        <begin position="125"/>
        <end position="143"/>
    </location>
</feature>
<protein>
    <recommendedName>
        <fullName evidence="2">histidine kinase</fullName>
        <ecNumber evidence="2">2.7.13.3</ecNumber>
    </recommendedName>
</protein>
<feature type="transmembrane region" description="Helical" evidence="10">
    <location>
        <begin position="40"/>
        <end position="62"/>
    </location>
</feature>
<evidence type="ECO:0000256" key="9">
    <source>
        <dbReference type="SAM" id="MobiDB-lite"/>
    </source>
</evidence>
<dbReference type="Proteomes" id="UP000677152">
    <property type="component" value="Chromosome"/>
</dbReference>
<evidence type="ECO:0000313" key="12">
    <source>
        <dbReference type="EMBL" id="QUF04595.1"/>
    </source>
</evidence>
<sequence>MAAAAPARRGVLAAEVAALLGAVVVDLVLTLRFHPLPRGVTASLLTTAAPAAGSATAVLAALRRRFPHHLAPLAVAALAVSAASTLFRSLVPEATPEPVAAESVAVALLVGAVCRRLPARRAGPLAVAALLVVSAAPVARYGVGEPLALLAVPVTVLWAGGMAVGLLLRDADARQRAELDRVRESERMQLARELHDLVAHHVSGVVVRAQAARVLGGSDEVFAEIEAAGSDALAAMRRVVGMLRSPDYAVPRPGADFGEVVRSAVGDTRNARVELAEDVAGAEVPPELSTTVHRVVLECLTNARKHAPDATEVVVSARRHGGDWLLEVVNDGAGEPGAGGFGLVGMRERVSALGGELSAGPEDGGRWRVGARLPTTAPRGL</sequence>
<dbReference type="Gene3D" id="1.20.5.1930">
    <property type="match status" value="1"/>
</dbReference>
<keyword evidence="4" id="KW-0808">Transferase</keyword>